<reference evidence="2 3" key="1">
    <citation type="submission" date="2015-07" db="EMBL/GenBank/DDBJ databases">
        <title>Genome sequencing of Kibdelosporangium phytohabitans.</title>
        <authorList>
            <person name="Qin S."/>
            <person name="Xing K."/>
        </authorList>
    </citation>
    <scope>NUCLEOTIDE SEQUENCE [LARGE SCALE GENOMIC DNA]</scope>
    <source>
        <strain evidence="2 3">KLBMP1111</strain>
    </source>
</reference>
<keyword evidence="3" id="KW-1185">Reference proteome</keyword>
<proteinExistence type="predicted"/>
<evidence type="ECO:0000313" key="2">
    <source>
        <dbReference type="EMBL" id="ALG09965.1"/>
    </source>
</evidence>
<protein>
    <submittedName>
        <fullName evidence="2">Cupin</fullName>
    </submittedName>
</protein>
<dbReference type="InterPro" id="IPR014710">
    <property type="entry name" value="RmlC-like_jellyroll"/>
</dbReference>
<evidence type="ECO:0000313" key="3">
    <source>
        <dbReference type="Proteomes" id="UP000063699"/>
    </source>
</evidence>
<dbReference type="Gene3D" id="2.60.120.10">
    <property type="entry name" value="Jelly Rolls"/>
    <property type="match status" value="1"/>
</dbReference>
<accession>A0A0N9I2R5</accession>
<dbReference type="Pfam" id="PF07883">
    <property type="entry name" value="Cupin_2"/>
    <property type="match status" value="1"/>
</dbReference>
<feature type="domain" description="Cupin type-2" evidence="1">
    <location>
        <begin position="36"/>
        <end position="98"/>
    </location>
</feature>
<dbReference type="EMBL" id="CP012752">
    <property type="protein sequence ID" value="ALG09965.1"/>
    <property type="molecule type" value="Genomic_DNA"/>
</dbReference>
<sequence>MVVNPGEVYYNPRCREKVVIRTPAAHTNGERIIMDVYVDPGGFVAGYHSHPFSEERFTLVRGRLRVHIAGEDVILKETGQSVLIPPGKVHRWYSDSADDETFMLCELRNKADRFEKLVLRQLFGLAQDGKTNDVGVPGLLQRAVTLPEFADVVRYASPPWPVQRVLYGALAPIARMLGYQSCNPEYMERAPEETAELEELPPEVAAHHLIN</sequence>
<name>A0A0N9I2R5_9PSEU</name>
<organism evidence="2 3">
    <name type="scientific">Kibdelosporangium phytohabitans</name>
    <dbReference type="NCBI Taxonomy" id="860235"/>
    <lineage>
        <taxon>Bacteria</taxon>
        <taxon>Bacillati</taxon>
        <taxon>Actinomycetota</taxon>
        <taxon>Actinomycetes</taxon>
        <taxon>Pseudonocardiales</taxon>
        <taxon>Pseudonocardiaceae</taxon>
        <taxon>Kibdelosporangium</taxon>
    </lineage>
</organism>
<dbReference type="OrthoDB" id="9791637at2"/>
<dbReference type="InterPro" id="IPR011051">
    <property type="entry name" value="RmlC_Cupin_sf"/>
</dbReference>
<dbReference type="InterPro" id="IPR013096">
    <property type="entry name" value="Cupin_2"/>
</dbReference>
<dbReference type="RefSeq" id="WP_054291869.1">
    <property type="nucleotide sequence ID" value="NZ_CP012752.1"/>
</dbReference>
<gene>
    <name evidence="2" type="ORF">AOZ06_26435</name>
</gene>
<dbReference type="SUPFAM" id="SSF51182">
    <property type="entry name" value="RmlC-like cupins"/>
    <property type="match status" value="1"/>
</dbReference>
<dbReference type="KEGG" id="kphy:AOZ06_26435"/>
<dbReference type="Proteomes" id="UP000063699">
    <property type="component" value="Chromosome"/>
</dbReference>
<dbReference type="AlphaFoldDB" id="A0A0N9I2R5"/>
<evidence type="ECO:0000259" key="1">
    <source>
        <dbReference type="Pfam" id="PF07883"/>
    </source>
</evidence>